<dbReference type="GO" id="GO:0009313">
    <property type="term" value="P:oligosaccharide catabolic process"/>
    <property type="evidence" value="ECO:0007669"/>
    <property type="project" value="TreeGrafter"/>
</dbReference>
<dbReference type="SUPFAM" id="SSF74650">
    <property type="entry name" value="Galactose mutarotase-like"/>
    <property type="match status" value="1"/>
</dbReference>
<proteinExistence type="predicted"/>
<dbReference type="Proteomes" id="UP000178485">
    <property type="component" value="Chromosome i"/>
</dbReference>
<dbReference type="EMBL" id="LT608328">
    <property type="protein sequence ID" value="SCM56893.1"/>
    <property type="molecule type" value="Genomic_DNA"/>
</dbReference>
<name>A0A1G4G5W0_9BACT</name>
<dbReference type="Gene3D" id="2.70.98.30">
    <property type="entry name" value="Golgi alpha-mannosidase II, domain 4"/>
    <property type="match status" value="1"/>
</dbReference>
<feature type="domain" description="Glycoside hydrolase family 38 N-terminal" evidence="1">
    <location>
        <begin position="130"/>
        <end position="403"/>
    </location>
</feature>
<gene>
    <name evidence="3" type="ORF">ING2E5A_1091</name>
</gene>
<dbReference type="GO" id="GO:0030246">
    <property type="term" value="F:carbohydrate binding"/>
    <property type="evidence" value="ECO:0007669"/>
    <property type="project" value="InterPro"/>
</dbReference>
<dbReference type="InterPro" id="IPR013780">
    <property type="entry name" value="Glyco_hydro_b"/>
</dbReference>
<dbReference type="RefSeq" id="WP_071136496.1">
    <property type="nucleotide sequence ID" value="NZ_DUQN01000061.1"/>
</dbReference>
<evidence type="ECO:0000313" key="3">
    <source>
        <dbReference type="EMBL" id="SCM56893.1"/>
    </source>
</evidence>
<protein>
    <submittedName>
        <fullName evidence="3">Glycosyl hydrolases 38-like protein</fullName>
    </submittedName>
</protein>
<dbReference type="Gene3D" id="2.60.40.1180">
    <property type="entry name" value="Golgi alpha-mannosidase II"/>
    <property type="match status" value="1"/>
</dbReference>
<dbReference type="InterPro" id="IPR011330">
    <property type="entry name" value="Glyco_hydro/deAcase_b/a-brl"/>
</dbReference>
<keyword evidence="3" id="KW-0378">Hydrolase</keyword>
<accession>A0A1G4G5W0</accession>
<evidence type="ECO:0000259" key="2">
    <source>
        <dbReference type="Pfam" id="PF07748"/>
    </source>
</evidence>
<evidence type="ECO:0000259" key="1">
    <source>
        <dbReference type="Pfam" id="PF01074"/>
    </source>
</evidence>
<dbReference type="InterPro" id="IPR011013">
    <property type="entry name" value="Gal_mutarotase_sf_dom"/>
</dbReference>
<dbReference type="AlphaFoldDB" id="A0A1G4G5W0"/>
<dbReference type="PANTHER" id="PTHR46017:SF1">
    <property type="entry name" value="ALPHA-MANNOSIDASE 2C1"/>
    <property type="match status" value="1"/>
</dbReference>
<dbReference type="PANTHER" id="PTHR46017">
    <property type="entry name" value="ALPHA-MANNOSIDASE 2C1"/>
    <property type="match status" value="1"/>
</dbReference>
<dbReference type="InterPro" id="IPR000602">
    <property type="entry name" value="Glyco_hydro_38_N"/>
</dbReference>
<evidence type="ECO:0000313" key="4">
    <source>
        <dbReference type="Proteomes" id="UP000178485"/>
    </source>
</evidence>
<dbReference type="CDD" id="cd10791">
    <property type="entry name" value="GH38N_AMII_like_1"/>
    <property type="match status" value="1"/>
</dbReference>
<dbReference type="KEGG" id="pmuc:ING2E5A_1091"/>
<feature type="domain" description="Glycosyl hydrolase family 38 C-terminal" evidence="2">
    <location>
        <begin position="615"/>
        <end position="763"/>
    </location>
</feature>
<dbReference type="InterPro" id="IPR027291">
    <property type="entry name" value="Glyco_hydro_38_N_sf"/>
</dbReference>
<sequence length="972" mass="110397">MQSILRYFKKADYTIWLICTLLSITMSAGLRAQEIGTEQVRFMNTPLLFSKNGQKYQQLLAEYLSDKSGKITFRSGGKELLSSAVTRGENRFLLTLPAVSSPEEITLQTTIDNGEPLYHKVMVVPPKRWTVYLVQHSHTDIGYTRPQSEILAEQMRYIDYALDYCDQTDNMPDDARFRWSCESSWVTREYIRTRPASQLDRLFQRIRERRIEVTGMFANMSEIVGEHTLVDLLQPLKEIRDLGIQVTTAMQNDVNGVAWSMPDLFRNSGVKYLIMGINETRSIRPFEIPTCFWWEAPSGARLLAFRGEHYMTGNFYNIGNEEMDFIPLIRGISELEGKGYPFDRIGLQFSGYFTDNAPPSTAACAFVKEWNATYESPRLRLAVASEFMEYVEKNHAGELPVYRKAWLDWWTDGFGSVSRETAEIRKTENAIEQDEGVFSVISMLDGDLPTEMEKKIGHVKENIIFFAEHTVGAAESIESPFSENSVKQWLQKGAYAWEAVKKETLLREEALARLQPFLFKADFPVINVINPLGWDRSGTVRVFIDSGIVPSDKRVRITDIATGKEVPFQLIAKRTEGAYWMLEVSDVPALGCKALRIDRANEPVLPDTVADDAVLENRYYRLEIDKRSGAVNSLIDKKLNLELVDSNNPYQLGQPVRESSEKRDTPPFHRTVSHNVRIEKGVKGAIWESIKIFYGMPGFGGAGEGAEKGIELEVRLYRNTRKIEFAYRAHKEIVTDPEALYIAFPFSLPDSRIVFETTGGTLTWGEQLPGSSSDWNVAQNFVSVRGSKGQIVLVSNEVPLWHFSDFNMGKFERFPQPGEPWLYSWVMNNYWFTNFRAYQEGSFSWSYQLTSTDDTTNAFAVRFARGERNSFATRTLPAGMQASGEALLRTLNINGPANAPLIHIRPSFRKRSVVLHFREVDGLPAEIQLSPANATVTIRKVTEINSLGEETGAAGSTIRLVPYEVKFIEVEI</sequence>
<dbReference type="GO" id="GO:0006013">
    <property type="term" value="P:mannose metabolic process"/>
    <property type="evidence" value="ECO:0007669"/>
    <property type="project" value="InterPro"/>
</dbReference>
<dbReference type="Pfam" id="PF07748">
    <property type="entry name" value="Glyco_hydro_38C"/>
    <property type="match status" value="1"/>
</dbReference>
<organism evidence="3 4">
    <name type="scientific">Petrimonas mucosa</name>
    <dbReference type="NCBI Taxonomy" id="1642646"/>
    <lineage>
        <taxon>Bacteria</taxon>
        <taxon>Pseudomonadati</taxon>
        <taxon>Bacteroidota</taxon>
        <taxon>Bacteroidia</taxon>
        <taxon>Bacteroidales</taxon>
        <taxon>Dysgonomonadaceae</taxon>
        <taxon>Petrimonas</taxon>
    </lineage>
</organism>
<dbReference type="GO" id="GO:0004559">
    <property type="term" value="F:alpha-mannosidase activity"/>
    <property type="evidence" value="ECO:0007669"/>
    <property type="project" value="InterPro"/>
</dbReference>
<keyword evidence="4" id="KW-1185">Reference proteome</keyword>
<dbReference type="InterPro" id="IPR011682">
    <property type="entry name" value="Glyco_hydro_38_C"/>
</dbReference>
<dbReference type="SUPFAM" id="SSF88713">
    <property type="entry name" value="Glycoside hydrolase/deacetylase"/>
    <property type="match status" value="1"/>
</dbReference>
<reference evidence="3 4" key="1">
    <citation type="submission" date="2016-08" db="EMBL/GenBank/DDBJ databases">
        <authorList>
            <person name="Seilhamer J.J."/>
        </authorList>
    </citation>
    <scope>NUCLEOTIDE SEQUENCE [LARGE SCALE GENOMIC DNA]</scope>
    <source>
        <strain evidence="3">ING2-E5A</strain>
    </source>
</reference>
<dbReference type="Gene3D" id="3.20.110.10">
    <property type="entry name" value="Glycoside hydrolase 38, N terminal domain"/>
    <property type="match status" value="1"/>
</dbReference>
<dbReference type="Pfam" id="PF01074">
    <property type="entry name" value="Glyco_hydro_38N"/>
    <property type="match status" value="1"/>
</dbReference>
<dbReference type="STRING" id="1642646.ING2E5A_1091"/>